<comment type="similarity">
    <text evidence="7">Belongs to the RecR family.</text>
</comment>
<reference evidence="9 10" key="1">
    <citation type="submission" date="2017-04" db="EMBL/GenBank/DDBJ databases">
        <title>Whole genome sequence of Bdellovibrio bacteriovorus strain SSB218315.</title>
        <authorList>
            <person name="Oyedara O."/>
            <person name="Rodriguez-Perez M.A."/>
        </authorList>
    </citation>
    <scope>NUCLEOTIDE SEQUENCE [LARGE SCALE GENOMIC DNA]</scope>
    <source>
        <strain evidence="9 10">SSB218315</strain>
    </source>
</reference>
<dbReference type="InterPro" id="IPR034137">
    <property type="entry name" value="TOPRIM_RecR"/>
</dbReference>
<gene>
    <name evidence="7" type="primary">recR</name>
    <name evidence="9" type="ORF">B9G79_01020</name>
</gene>
<dbReference type="SMART" id="SM00493">
    <property type="entry name" value="TOPRIM"/>
    <property type="match status" value="1"/>
</dbReference>
<feature type="domain" description="Toprim" evidence="8">
    <location>
        <begin position="80"/>
        <end position="181"/>
    </location>
</feature>
<dbReference type="Proteomes" id="UP000197003">
    <property type="component" value="Chromosome"/>
</dbReference>
<evidence type="ECO:0000256" key="4">
    <source>
        <dbReference type="ARBA" id="ARBA00022833"/>
    </source>
</evidence>
<dbReference type="InterPro" id="IPR015967">
    <property type="entry name" value="Rcmb_RecR_Znf"/>
</dbReference>
<dbReference type="GO" id="GO:0006310">
    <property type="term" value="P:DNA recombination"/>
    <property type="evidence" value="ECO:0007669"/>
    <property type="project" value="UniProtKB-UniRule"/>
</dbReference>
<comment type="function">
    <text evidence="7">May play a role in DNA repair. It seems to be involved in an RecBC-independent recombinational process of DNA repair. It may act with RecF and RecO.</text>
</comment>
<sequence length="204" mass="22681">MLHISALEKLVHELSRLPGIGPKTAQRLAYYILRTGNEYPERLSEALLRVKAEVHDCPTCFNYTDTDVCRYCEDSHRSDESICVVEEPSDIMRIESSGAFRGRYHVLHGAISPLEGIGPKELKIKELIDRVEDGLNGTGPAIKEIILALDADLEGDTTILYLAKQLQGKGLKLSRIAHGVPIGSDIDFVDDRTMGRALQNRVEL</sequence>
<dbReference type="GO" id="GO:0008270">
    <property type="term" value="F:zinc ion binding"/>
    <property type="evidence" value="ECO:0007669"/>
    <property type="project" value="UniProtKB-KW"/>
</dbReference>
<dbReference type="OrthoDB" id="5292281at2"/>
<keyword evidence="4 7" id="KW-0862">Zinc</keyword>
<name>A0A1Z3N444_BDEBC</name>
<dbReference type="EMBL" id="CP020946">
    <property type="protein sequence ID" value="ASD62244.1"/>
    <property type="molecule type" value="Genomic_DNA"/>
</dbReference>
<dbReference type="PROSITE" id="PS50880">
    <property type="entry name" value="TOPRIM"/>
    <property type="match status" value="1"/>
</dbReference>
<dbReference type="RefSeq" id="WP_088563896.1">
    <property type="nucleotide sequence ID" value="NZ_CP020946.1"/>
</dbReference>
<proteinExistence type="inferred from homology"/>
<keyword evidence="2 7" id="KW-0227">DNA damage</keyword>
<dbReference type="Pfam" id="PF21175">
    <property type="entry name" value="RecR_C"/>
    <property type="match status" value="1"/>
</dbReference>
<keyword evidence="5 7" id="KW-0233">DNA recombination</keyword>
<evidence type="ECO:0000256" key="7">
    <source>
        <dbReference type="HAMAP-Rule" id="MF_00017"/>
    </source>
</evidence>
<organism evidence="9 10">
    <name type="scientific">Bdellovibrio bacteriovorus</name>
    <dbReference type="NCBI Taxonomy" id="959"/>
    <lineage>
        <taxon>Bacteria</taxon>
        <taxon>Pseudomonadati</taxon>
        <taxon>Bdellovibrionota</taxon>
        <taxon>Bdellovibrionia</taxon>
        <taxon>Bdellovibrionales</taxon>
        <taxon>Pseudobdellovibrionaceae</taxon>
        <taxon>Bdellovibrio</taxon>
    </lineage>
</organism>
<dbReference type="GO" id="GO:0003677">
    <property type="term" value="F:DNA binding"/>
    <property type="evidence" value="ECO:0007669"/>
    <property type="project" value="UniProtKB-UniRule"/>
</dbReference>
<dbReference type="SUPFAM" id="SSF111304">
    <property type="entry name" value="Recombination protein RecR"/>
    <property type="match status" value="1"/>
</dbReference>
<dbReference type="Pfam" id="PF13662">
    <property type="entry name" value="Toprim_4"/>
    <property type="match status" value="1"/>
</dbReference>
<dbReference type="InterPro" id="IPR006171">
    <property type="entry name" value="TOPRIM_dom"/>
</dbReference>
<dbReference type="CDD" id="cd01025">
    <property type="entry name" value="TOPRIM_recR"/>
    <property type="match status" value="1"/>
</dbReference>
<evidence type="ECO:0000313" key="9">
    <source>
        <dbReference type="EMBL" id="ASD62244.1"/>
    </source>
</evidence>
<dbReference type="Gene3D" id="6.10.250.240">
    <property type="match status" value="1"/>
</dbReference>
<dbReference type="Gene3D" id="1.10.8.420">
    <property type="entry name" value="RecR Domain 1"/>
    <property type="match status" value="1"/>
</dbReference>
<dbReference type="InterPro" id="IPR000093">
    <property type="entry name" value="DNA_Rcmb_RecR"/>
</dbReference>
<dbReference type="GO" id="GO:0006281">
    <property type="term" value="P:DNA repair"/>
    <property type="evidence" value="ECO:0007669"/>
    <property type="project" value="UniProtKB-UniRule"/>
</dbReference>
<dbReference type="HAMAP" id="MF_00017">
    <property type="entry name" value="RecR"/>
    <property type="match status" value="1"/>
</dbReference>
<evidence type="ECO:0000256" key="5">
    <source>
        <dbReference type="ARBA" id="ARBA00023172"/>
    </source>
</evidence>
<dbReference type="AlphaFoldDB" id="A0A1Z3N444"/>
<protein>
    <recommendedName>
        <fullName evidence="7">Recombination protein RecR</fullName>
    </recommendedName>
</protein>
<accession>A0A1Z3N444</accession>
<evidence type="ECO:0000259" key="8">
    <source>
        <dbReference type="PROSITE" id="PS50880"/>
    </source>
</evidence>
<dbReference type="InterPro" id="IPR023627">
    <property type="entry name" value="Rcmb_RecR"/>
</dbReference>
<evidence type="ECO:0000256" key="6">
    <source>
        <dbReference type="ARBA" id="ARBA00023204"/>
    </source>
</evidence>
<dbReference type="Pfam" id="PF02132">
    <property type="entry name" value="RecR_ZnF"/>
    <property type="match status" value="1"/>
</dbReference>
<keyword evidence="1 7" id="KW-0479">Metal-binding</keyword>
<evidence type="ECO:0000256" key="1">
    <source>
        <dbReference type="ARBA" id="ARBA00022723"/>
    </source>
</evidence>
<keyword evidence="6 7" id="KW-0234">DNA repair</keyword>
<dbReference type="NCBIfam" id="TIGR00615">
    <property type="entry name" value="recR"/>
    <property type="match status" value="1"/>
</dbReference>
<dbReference type="PANTHER" id="PTHR30446:SF0">
    <property type="entry name" value="RECOMBINATION PROTEIN RECR"/>
    <property type="match status" value="1"/>
</dbReference>
<evidence type="ECO:0000256" key="2">
    <source>
        <dbReference type="ARBA" id="ARBA00022763"/>
    </source>
</evidence>
<feature type="zinc finger region" description="C4-type" evidence="7">
    <location>
        <begin position="57"/>
        <end position="72"/>
    </location>
</feature>
<dbReference type="Gene3D" id="3.40.1360.10">
    <property type="match status" value="1"/>
</dbReference>
<keyword evidence="3 7" id="KW-0863">Zinc-finger</keyword>
<dbReference type="PANTHER" id="PTHR30446">
    <property type="entry name" value="RECOMBINATION PROTEIN RECR"/>
    <property type="match status" value="1"/>
</dbReference>
<dbReference type="Pfam" id="PF21176">
    <property type="entry name" value="RecR_HhH"/>
    <property type="match status" value="1"/>
</dbReference>
<evidence type="ECO:0000256" key="3">
    <source>
        <dbReference type="ARBA" id="ARBA00022771"/>
    </source>
</evidence>
<evidence type="ECO:0000313" key="10">
    <source>
        <dbReference type="Proteomes" id="UP000197003"/>
    </source>
</evidence>